<dbReference type="RefSeq" id="WP_382177346.1">
    <property type="nucleotide sequence ID" value="NZ_JBHRXX010000009.1"/>
</dbReference>
<evidence type="ECO:0000313" key="1">
    <source>
        <dbReference type="EMBL" id="MFC3685687.1"/>
    </source>
</evidence>
<name>A0ABV7W9F3_9BURK</name>
<protein>
    <submittedName>
        <fullName evidence="1">Uncharacterized protein</fullName>
    </submittedName>
</protein>
<accession>A0ABV7W9F3</accession>
<evidence type="ECO:0000313" key="2">
    <source>
        <dbReference type="Proteomes" id="UP001595729"/>
    </source>
</evidence>
<gene>
    <name evidence="1" type="ORF">ACFOPI_18945</name>
</gene>
<keyword evidence="2" id="KW-1185">Reference proteome</keyword>
<proteinExistence type="predicted"/>
<dbReference type="EMBL" id="JBHRXX010000009">
    <property type="protein sequence ID" value="MFC3685687.1"/>
    <property type="molecule type" value="Genomic_DNA"/>
</dbReference>
<comment type="caution">
    <text evidence="1">The sequence shown here is derived from an EMBL/GenBank/DDBJ whole genome shotgun (WGS) entry which is preliminary data.</text>
</comment>
<organism evidence="1 2">
    <name type="scientific">Hydrogenophaga luteola</name>
    <dbReference type="NCBI Taxonomy" id="1591122"/>
    <lineage>
        <taxon>Bacteria</taxon>
        <taxon>Pseudomonadati</taxon>
        <taxon>Pseudomonadota</taxon>
        <taxon>Betaproteobacteria</taxon>
        <taxon>Burkholderiales</taxon>
        <taxon>Comamonadaceae</taxon>
        <taxon>Hydrogenophaga</taxon>
    </lineage>
</organism>
<sequence length="86" mass="9494">MATTVFLVEHLHLLSHGEEDIKRIGVYTSRALAVAATERLAKQPGFCDFPTIVDPAVSVSNAQGFYISETVLDLDYWSEGYVTTTE</sequence>
<reference evidence="2" key="1">
    <citation type="journal article" date="2019" name="Int. J. Syst. Evol. Microbiol.">
        <title>The Global Catalogue of Microorganisms (GCM) 10K type strain sequencing project: providing services to taxonomists for standard genome sequencing and annotation.</title>
        <authorList>
            <consortium name="The Broad Institute Genomics Platform"/>
            <consortium name="The Broad Institute Genome Sequencing Center for Infectious Disease"/>
            <person name="Wu L."/>
            <person name="Ma J."/>
        </authorList>
    </citation>
    <scope>NUCLEOTIDE SEQUENCE [LARGE SCALE GENOMIC DNA]</scope>
    <source>
        <strain evidence="2">KCTC 42501</strain>
    </source>
</reference>
<dbReference type="Proteomes" id="UP001595729">
    <property type="component" value="Unassembled WGS sequence"/>
</dbReference>